<dbReference type="RefSeq" id="WP_335419290.1">
    <property type="nucleotide sequence ID" value="NZ_JBALHR010000001.1"/>
</dbReference>
<accession>A0ABU8BS80</accession>
<evidence type="ECO:0000313" key="2">
    <source>
        <dbReference type="Proteomes" id="UP001431963"/>
    </source>
</evidence>
<comment type="caution">
    <text evidence="1">The sequence shown here is derived from an EMBL/GenBank/DDBJ whole genome shotgun (WGS) entry which is preliminary data.</text>
</comment>
<keyword evidence="2" id="KW-1185">Reference proteome</keyword>
<sequence length="57" mass="6733">MAEVITLKLFIPWWRKAVVQVWIRVLVIQEMIFPESVDVDSEAERMARFLCRIVVDG</sequence>
<proteinExistence type="predicted"/>
<dbReference type="Proteomes" id="UP001431963">
    <property type="component" value="Unassembled WGS sequence"/>
</dbReference>
<name>A0ABU8BS80_9RHOB</name>
<protein>
    <submittedName>
        <fullName evidence="1">Uncharacterized protein</fullName>
    </submittedName>
</protein>
<gene>
    <name evidence="1" type="ORF">V6590_03030</name>
</gene>
<evidence type="ECO:0000313" key="1">
    <source>
        <dbReference type="EMBL" id="MEH7827108.1"/>
    </source>
</evidence>
<reference evidence="1" key="1">
    <citation type="submission" date="2024-02" db="EMBL/GenBank/DDBJ databases">
        <title>Genome sequences of strain Gemmobacter sp. JM10B15.</title>
        <authorList>
            <person name="Zhang M."/>
        </authorList>
    </citation>
    <scope>NUCLEOTIDE SEQUENCE</scope>
    <source>
        <strain evidence="1">JM10B15</strain>
    </source>
</reference>
<dbReference type="EMBL" id="JBALHR010000001">
    <property type="protein sequence ID" value="MEH7827108.1"/>
    <property type="molecule type" value="Genomic_DNA"/>
</dbReference>
<organism evidence="1 2">
    <name type="scientific">Gemmobacter denitrificans</name>
    <dbReference type="NCBI Taxonomy" id="3123040"/>
    <lineage>
        <taxon>Bacteria</taxon>
        <taxon>Pseudomonadati</taxon>
        <taxon>Pseudomonadota</taxon>
        <taxon>Alphaproteobacteria</taxon>
        <taxon>Rhodobacterales</taxon>
        <taxon>Paracoccaceae</taxon>
        <taxon>Gemmobacter</taxon>
    </lineage>
</organism>